<dbReference type="Pfam" id="PF12894">
    <property type="entry name" value="ANAPC4_WD40"/>
    <property type="match status" value="1"/>
</dbReference>
<keyword evidence="1" id="KW-0853">WD repeat</keyword>
<dbReference type="Gene3D" id="2.130.10.10">
    <property type="entry name" value="YVTN repeat-like/Quinoprotein amine dehydrogenase"/>
    <property type="match status" value="5"/>
</dbReference>
<dbReference type="SUPFAM" id="SSF50998">
    <property type="entry name" value="Quinoprotein alcohol dehydrogenase-like"/>
    <property type="match status" value="2"/>
</dbReference>
<feature type="repeat" description="WD" evidence="1">
    <location>
        <begin position="638"/>
        <end position="679"/>
    </location>
</feature>
<dbReference type="SMART" id="SM00320">
    <property type="entry name" value="WD40"/>
    <property type="match status" value="9"/>
</dbReference>
<feature type="domain" description="Anaphase-promoting complex subunit 4-like WD40" evidence="2">
    <location>
        <begin position="623"/>
        <end position="692"/>
    </location>
</feature>
<dbReference type="InterPro" id="IPR015943">
    <property type="entry name" value="WD40/YVTN_repeat-like_dom_sf"/>
</dbReference>
<evidence type="ECO:0000259" key="2">
    <source>
        <dbReference type="Pfam" id="PF12894"/>
    </source>
</evidence>
<name>A0AAV9XJM4_9PEZI</name>
<dbReference type="PANTHER" id="PTHR19879">
    <property type="entry name" value="TRANSCRIPTION INITIATION FACTOR TFIID"/>
    <property type="match status" value="1"/>
</dbReference>
<sequence>MIKYIVFSPDSKLLASQSSDENVRIWQSNTGALVRAFTNLPRQILSFTFPTNNSISFADSESLTTWDLAAGVQLNLIEGCWTTKIANFSPDRKLLVEIPDLGVIRMWDPKTGAQLGKFTWSADPGYTASRKSEGIIVISPDSALAAINRQFQFDIWDLATGSLLRTFNHKYTWIETIYIYFSKEGELIGLMEEPPWTHLTLQNLETGKVLQKLEFSAPVISAAIPPSAKYICLVSHGGELIFLDTDTQEVLQVFESDPPLASALSFSPDSRRLLVLTPAGTLEMWDLDLRSLIFRQRLDLFTVLRRDFYFSPNGKMIAAVSKQTITLLDSNTGCKLDKIDFEWGRLEAVAFLPDKIVALGLARTSVNVWDSETGALVKILKPHYDTTVKLVAISPSCKLAALVEVRSEVSFDDWAFSIWDLETGAVIWIKKSPAVKIVSFSPDSRMVLTVDSRETKLWDALSGDFLYEVGGYQRNVNAAHFSFDGRALALGLADATVRVCNTSPNVPRNPTQEHSRDITKVVFSADGNFAASRPDVGDIKIWDVSTEKPCHTFQHEDGRIPCVAISPSNELVLYNPGIRTIEAKSGVVQWSLARASYPLDLKISPDGKTLASTVRSWGLLDKIWLDNLDKGLALQLQGEGPLEEIQGLEFSPDGKLLASGSNTGMVILWDADTGVQRESIQSEITNIQSLAFAPGGELLAWISESYKIGLWNLATGNSRVLTVENAIVSRSIAISPDCQLLALAHDNSITILEIASDFWSCDYGKVTIQQLEVATSISKVSFSQRGPYLETDRGYLNIAPIYQNQRNSLEAGPCIFVKGEWITRDLKDELWLPHDFRPTCMAVYGKTFMFGHRSGQVSFMEFNIF</sequence>
<evidence type="ECO:0000313" key="4">
    <source>
        <dbReference type="Proteomes" id="UP001365542"/>
    </source>
</evidence>
<dbReference type="AlphaFoldDB" id="A0AAV9XJM4"/>
<keyword evidence="4" id="KW-1185">Reference proteome</keyword>
<dbReference type="PANTHER" id="PTHR19879:SF9">
    <property type="entry name" value="TRANSCRIPTION INITIATION FACTOR TFIID SUBUNIT 5"/>
    <property type="match status" value="1"/>
</dbReference>
<dbReference type="Proteomes" id="UP001365542">
    <property type="component" value="Unassembled WGS sequence"/>
</dbReference>
<proteinExistence type="predicted"/>
<keyword evidence="3" id="KW-0675">Receptor</keyword>
<evidence type="ECO:0000313" key="3">
    <source>
        <dbReference type="EMBL" id="KAK6542334.1"/>
    </source>
</evidence>
<dbReference type="PROSITE" id="PS50082">
    <property type="entry name" value="WD_REPEATS_2"/>
    <property type="match status" value="3"/>
</dbReference>
<gene>
    <name evidence="3" type="primary">TBL1XR1_1</name>
    <name evidence="3" type="ORF">TWF694_006293</name>
</gene>
<dbReference type="EMBL" id="JAVHJO010000002">
    <property type="protein sequence ID" value="KAK6542334.1"/>
    <property type="molecule type" value="Genomic_DNA"/>
</dbReference>
<dbReference type="InterPro" id="IPR024977">
    <property type="entry name" value="Apc4-like_WD40_dom"/>
</dbReference>
<reference evidence="3 4" key="1">
    <citation type="submission" date="2019-10" db="EMBL/GenBank/DDBJ databases">
        <authorList>
            <person name="Palmer J.M."/>
        </authorList>
    </citation>
    <scope>NUCLEOTIDE SEQUENCE [LARGE SCALE GENOMIC DNA]</scope>
    <source>
        <strain evidence="3 4">TWF694</strain>
    </source>
</reference>
<protein>
    <submittedName>
        <fullName evidence="3">Transducin (Beta)-like 1 X-linked receptor 1</fullName>
    </submittedName>
</protein>
<dbReference type="PROSITE" id="PS50294">
    <property type="entry name" value="WD_REPEATS_REGION"/>
    <property type="match status" value="2"/>
</dbReference>
<accession>A0AAV9XJM4</accession>
<organism evidence="3 4">
    <name type="scientific">Orbilia ellipsospora</name>
    <dbReference type="NCBI Taxonomy" id="2528407"/>
    <lineage>
        <taxon>Eukaryota</taxon>
        <taxon>Fungi</taxon>
        <taxon>Dikarya</taxon>
        <taxon>Ascomycota</taxon>
        <taxon>Pezizomycotina</taxon>
        <taxon>Orbiliomycetes</taxon>
        <taxon>Orbiliales</taxon>
        <taxon>Orbiliaceae</taxon>
        <taxon>Orbilia</taxon>
    </lineage>
</organism>
<dbReference type="InterPro" id="IPR001680">
    <property type="entry name" value="WD40_rpt"/>
</dbReference>
<feature type="repeat" description="WD" evidence="1">
    <location>
        <begin position="511"/>
        <end position="552"/>
    </location>
</feature>
<dbReference type="Pfam" id="PF00400">
    <property type="entry name" value="WD40"/>
    <property type="match status" value="1"/>
</dbReference>
<evidence type="ECO:0000256" key="1">
    <source>
        <dbReference type="PROSITE-ProRule" id="PRU00221"/>
    </source>
</evidence>
<comment type="caution">
    <text evidence="3">The sequence shown here is derived from an EMBL/GenBank/DDBJ whole genome shotgun (WGS) entry which is preliminary data.</text>
</comment>
<dbReference type="InterPro" id="IPR011047">
    <property type="entry name" value="Quinoprotein_ADH-like_sf"/>
</dbReference>
<feature type="repeat" description="WD" evidence="1">
    <location>
        <begin position="1"/>
        <end position="36"/>
    </location>
</feature>